<dbReference type="RefSeq" id="WP_308429533.1">
    <property type="nucleotide sequence ID" value="NZ_BMPI01000099.1"/>
</dbReference>
<feature type="domain" description="Chitin-binding type-4" evidence="3">
    <location>
        <begin position="37"/>
        <end position="227"/>
    </location>
</feature>
<evidence type="ECO:0000313" key="5">
    <source>
        <dbReference type="Proteomes" id="UP000642070"/>
    </source>
</evidence>
<reference evidence="4" key="2">
    <citation type="submission" date="2020-09" db="EMBL/GenBank/DDBJ databases">
        <authorList>
            <person name="Sun Q."/>
            <person name="Ohkuma M."/>
        </authorList>
    </citation>
    <scope>NUCLEOTIDE SEQUENCE</scope>
    <source>
        <strain evidence="4">JCM 19831</strain>
    </source>
</reference>
<organism evidence="4 5">
    <name type="scientific">Dactylosporangium sucinum</name>
    <dbReference type="NCBI Taxonomy" id="1424081"/>
    <lineage>
        <taxon>Bacteria</taxon>
        <taxon>Bacillati</taxon>
        <taxon>Actinomycetota</taxon>
        <taxon>Actinomycetes</taxon>
        <taxon>Micromonosporales</taxon>
        <taxon>Micromonosporaceae</taxon>
        <taxon>Dactylosporangium</taxon>
    </lineage>
</organism>
<name>A0A917UDB5_9ACTN</name>
<accession>A0A917UDB5</accession>
<dbReference type="PROSITE" id="PS51318">
    <property type="entry name" value="TAT"/>
    <property type="match status" value="1"/>
</dbReference>
<dbReference type="Proteomes" id="UP000642070">
    <property type="component" value="Unassembled WGS sequence"/>
</dbReference>
<sequence>MSALVSPRRALMRGALTVATAAATLLVTALPEAASAHGSAADPPARAYDCLQRWSNNHQAPEMASQDPMCYQAWKADPSAMWNWNGLYREGVKGDHRAAIPDGQLCSAGRTQTGRYAALDAVGQWKATPKGRNFSVNIFDQAKHGADYVRVYITRQGFDPTKQQLGWGDLELVSQIGSTPAAKWQPADNGLSLSIDVDAGTRTGRHIVYTIWQASHMDQSYYFCSDVDFRAAA</sequence>
<dbReference type="InterPro" id="IPR004302">
    <property type="entry name" value="Cellulose/chitin-bd_N"/>
</dbReference>
<protein>
    <submittedName>
        <fullName evidence="4">Chitin-binding protein</fullName>
    </submittedName>
</protein>
<proteinExistence type="predicted"/>
<gene>
    <name evidence="4" type="primary">cpbD</name>
    <name evidence="4" type="ORF">GCM10007977_103310</name>
</gene>
<dbReference type="InterPro" id="IPR051024">
    <property type="entry name" value="GlcNAc_Chitin_IntDeg"/>
</dbReference>
<evidence type="ECO:0000259" key="3">
    <source>
        <dbReference type="Pfam" id="PF03067"/>
    </source>
</evidence>
<evidence type="ECO:0000256" key="1">
    <source>
        <dbReference type="ARBA" id="ARBA00022729"/>
    </source>
</evidence>
<dbReference type="PANTHER" id="PTHR34823:SF1">
    <property type="entry name" value="CHITIN-BINDING TYPE-4 DOMAIN-CONTAINING PROTEIN"/>
    <property type="match status" value="1"/>
</dbReference>
<dbReference type="InterPro" id="IPR006311">
    <property type="entry name" value="TAT_signal"/>
</dbReference>
<reference evidence="4" key="1">
    <citation type="journal article" date="2014" name="Int. J. Syst. Evol. Microbiol.">
        <title>Complete genome sequence of Corynebacterium casei LMG S-19264T (=DSM 44701T), isolated from a smear-ripened cheese.</title>
        <authorList>
            <consortium name="US DOE Joint Genome Institute (JGI-PGF)"/>
            <person name="Walter F."/>
            <person name="Albersmeier A."/>
            <person name="Kalinowski J."/>
            <person name="Ruckert C."/>
        </authorList>
    </citation>
    <scope>NUCLEOTIDE SEQUENCE</scope>
    <source>
        <strain evidence="4">JCM 19831</strain>
    </source>
</reference>
<evidence type="ECO:0000313" key="4">
    <source>
        <dbReference type="EMBL" id="GGM85004.1"/>
    </source>
</evidence>
<dbReference type="InterPro" id="IPR014756">
    <property type="entry name" value="Ig_E-set"/>
</dbReference>
<feature type="chain" id="PRO_5036788271" evidence="2">
    <location>
        <begin position="37"/>
        <end position="233"/>
    </location>
</feature>
<dbReference type="Gene3D" id="2.70.50.50">
    <property type="entry name" value="chitin-binding protein cbp21"/>
    <property type="match status" value="1"/>
</dbReference>
<dbReference type="CDD" id="cd21177">
    <property type="entry name" value="LPMO_AA10"/>
    <property type="match status" value="1"/>
</dbReference>
<dbReference type="SUPFAM" id="SSF81296">
    <property type="entry name" value="E set domains"/>
    <property type="match status" value="1"/>
</dbReference>
<dbReference type="Pfam" id="PF03067">
    <property type="entry name" value="LPMO_10"/>
    <property type="match status" value="1"/>
</dbReference>
<keyword evidence="5" id="KW-1185">Reference proteome</keyword>
<evidence type="ECO:0000256" key="2">
    <source>
        <dbReference type="SAM" id="SignalP"/>
    </source>
</evidence>
<feature type="signal peptide" evidence="2">
    <location>
        <begin position="1"/>
        <end position="36"/>
    </location>
</feature>
<dbReference type="EMBL" id="BMPI01000099">
    <property type="protein sequence ID" value="GGM85004.1"/>
    <property type="molecule type" value="Genomic_DNA"/>
</dbReference>
<dbReference type="PANTHER" id="PTHR34823">
    <property type="entry name" value="GLCNAC-BINDING PROTEIN A"/>
    <property type="match status" value="1"/>
</dbReference>
<comment type="caution">
    <text evidence="4">The sequence shown here is derived from an EMBL/GenBank/DDBJ whole genome shotgun (WGS) entry which is preliminary data.</text>
</comment>
<keyword evidence="1 2" id="KW-0732">Signal</keyword>
<dbReference type="AlphaFoldDB" id="A0A917UDB5"/>